<gene>
    <name evidence="2" type="ORF">J1C55_03080</name>
</gene>
<comment type="caution">
    <text evidence="2">The sequence shown here is derived from an EMBL/GenBank/DDBJ whole genome shotgun (WGS) entry which is preliminary data.</text>
</comment>
<evidence type="ECO:0000313" key="2">
    <source>
        <dbReference type="EMBL" id="MCC1483564.1"/>
    </source>
</evidence>
<dbReference type="Proteomes" id="UP000778797">
    <property type="component" value="Unassembled WGS sequence"/>
</dbReference>
<dbReference type="PROSITE" id="PS51257">
    <property type="entry name" value="PROKAR_LIPOPROTEIN"/>
    <property type="match status" value="1"/>
</dbReference>
<dbReference type="EMBL" id="JAFMPT010000003">
    <property type="protein sequence ID" value="MCC1483564.1"/>
    <property type="molecule type" value="Genomic_DNA"/>
</dbReference>
<reference evidence="2" key="1">
    <citation type="submission" date="2021-03" db="EMBL/GenBank/DDBJ databases">
        <authorList>
            <person name="Ping X."/>
        </authorList>
    </citation>
    <scope>NUCLEOTIDE SEQUENCE</scope>
    <source>
        <strain evidence="2">E313</strain>
    </source>
</reference>
<evidence type="ECO:0008006" key="4">
    <source>
        <dbReference type="Google" id="ProtNLM"/>
    </source>
</evidence>
<name>A0ABS8EK24_9FLAO</name>
<sequence>MKNLHSFLLIVFLSFFVTSCSNDNDDTLFSVVGEWELTEWNANIMLDLNNDAIASFNLLEEVACINNEILTFEANGVVTSNNTFNPKAQFFLQADQQHSGSIDCSTEGSIGFASSYIEAGNTIEFNGSVSELIGNQIIRTFQDEIKIYNEDLSQVIETRDLILVYTKR</sequence>
<proteinExistence type="predicted"/>
<feature type="signal peptide" evidence="1">
    <location>
        <begin position="1"/>
        <end position="23"/>
    </location>
</feature>
<evidence type="ECO:0000313" key="3">
    <source>
        <dbReference type="Proteomes" id="UP000778797"/>
    </source>
</evidence>
<accession>A0ABS8EK24</accession>
<feature type="chain" id="PRO_5047370313" description="Lipocalin-like domain-containing protein" evidence="1">
    <location>
        <begin position="24"/>
        <end position="168"/>
    </location>
</feature>
<reference evidence="2" key="2">
    <citation type="submission" date="2021-10" db="EMBL/GenBank/DDBJ databases">
        <title>Genome of Winogradskyella sp. E313.</title>
        <authorList>
            <person name="Zhou Y."/>
        </authorList>
    </citation>
    <scope>NUCLEOTIDE SEQUENCE</scope>
    <source>
        <strain evidence="2">E313</strain>
    </source>
</reference>
<keyword evidence="1" id="KW-0732">Signal</keyword>
<dbReference type="RefSeq" id="WP_227476017.1">
    <property type="nucleotide sequence ID" value="NZ_JAFMPT010000003.1"/>
</dbReference>
<keyword evidence="3" id="KW-1185">Reference proteome</keyword>
<organism evidence="2 3">
    <name type="scientific">Winogradskyella immobilis</name>
    <dbReference type="NCBI Taxonomy" id="2816852"/>
    <lineage>
        <taxon>Bacteria</taxon>
        <taxon>Pseudomonadati</taxon>
        <taxon>Bacteroidota</taxon>
        <taxon>Flavobacteriia</taxon>
        <taxon>Flavobacteriales</taxon>
        <taxon>Flavobacteriaceae</taxon>
        <taxon>Winogradskyella</taxon>
    </lineage>
</organism>
<evidence type="ECO:0000256" key="1">
    <source>
        <dbReference type="SAM" id="SignalP"/>
    </source>
</evidence>
<protein>
    <recommendedName>
        <fullName evidence="4">Lipocalin-like domain-containing protein</fullName>
    </recommendedName>
</protein>